<keyword evidence="7" id="KW-0851">Voltage-gated channel</keyword>
<keyword evidence="3" id="KW-0109">Calcium transport</keyword>
<evidence type="ECO:0000256" key="13">
    <source>
        <dbReference type="SAM" id="Phobius"/>
    </source>
</evidence>
<evidence type="ECO:0000313" key="16">
    <source>
        <dbReference type="Proteomes" id="UP000595437"/>
    </source>
</evidence>
<dbReference type="InterPro" id="IPR005821">
    <property type="entry name" value="Ion_trans_dom"/>
</dbReference>
<evidence type="ECO:0000256" key="11">
    <source>
        <dbReference type="ARBA" id="ARBA00023180"/>
    </source>
</evidence>
<evidence type="ECO:0000256" key="2">
    <source>
        <dbReference type="ARBA" id="ARBA00022448"/>
    </source>
</evidence>
<keyword evidence="4" id="KW-0107">Calcium channel</keyword>
<dbReference type="GO" id="GO:0007268">
    <property type="term" value="P:chemical synaptic transmission"/>
    <property type="evidence" value="ECO:0007669"/>
    <property type="project" value="TreeGrafter"/>
</dbReference>
<dbReference type="Proteomes" id="UP000595437">
    <property type="component" value="Chromosome 1"/>
</dbReference>
<protein>
    <recommendedName>
        <fullName evidence="14">Ion transport domain-containing protein</fullName>
    </recommendedName>
</protein>
<dbReference type="PANTHER" id="PTHR45628">
    <property type="entry name" value="VOLTAGE-DEPENDENT CALCIUM CHANNEL TYPE A SUBUNIT ALPHA-1"/>
    <property type="match status" value="1"/>
</dbReference>
<name>A0A7T8KI79_CALRO</name>
<keyword evidence="12" id="KW-0407">Ion channel</keyword>
<dbReference type="GO" id="GO:0005891">
    <property type="term" value="C:voltage-gated calcium channel complex"/>
    <property type="evidence" value="ECO:0007669"/>
    <property type="project" value="TreeGrafter"/>
</dbReference>
<evidence type="ECO:0000259" key="14">
    <source>
        <dbReference type="Pfam" id="PF00520"/>
    </source>
</evidence>
<dbReference type="PANTHER" id="PTHR45628:SF7">
    <property type="entry name" value="VOLTAGE-DEPENDENT CALCIUM CHANNEL TYPE A SUBUNIT ALPHA-1"/>
    <property type="match status" value="1"/>
</dbReference>
<keyword evidence="11" id="KW-0325">Glycoprotein</keyword>
<dbReference type="InterPro" id="IPR050599">
    <property type="entry name" value="VDCC_alpha-1_subunit"/>
</dbReference>
<evidence type="ECO:0000256" key="12">
    <source>
        <dbReference type="ARBA" id="ARBA00023303"/>
    </source>
</evidence>
<evidence type="ECO:0000256" key="9">
    <source>
        <dbReference type="ARBA" id="ARBA00023065"/>
    </source>
</evidence>
<comment type="subcellular location">
    <subcellularLocation>
        <location evidence="1">Membrane</location>
        <topology evidence="1">Multi-pass membrane protein</topology>
    </subcellularLocation>
</comment>
<accession>A0A7T8KI79</accession>
<dbReference type="GO" id="GO:0045202">
    <property type="term" value="C:synapse"/>
    <property type="evidence" value="ECO:0007669"/>
    <property type="project" value="GOC"/>
</dbReference>
<organism evidence="15 16">
    <name type="scientific">Caligus rogercresseyi</name>
    <name type="common">Sea louse</name>
    <dbReference type="NCBI Taxonomy" id="217165"/>
    <lineage>
        <taxon>Eukaryota</taxon>
        <taxon>Metazoa</taxon>
        <taxon>Ecdysozoa</taxon>
        <taxon>Arthropoda</taxon>
        <taxon>Crustacea</taxon>
        <taxon>Multicrustacea</taxon>
        <taxon>Hexanauplia</taxon>
        <taxon>Copepoda</taxon>
        <taxon>Siphonostomatoida</taxon>
        <taxon>Caligidae</taxon>
        <taxon>Caligus</taxon>
    </lineage>
</organism>
<keyword evidence="16" id="KW-1185">Reference proteome</keyword>
<dbReference type="GO" id="GO:0008331">
    <property type="term" value="F:high voltage-gated calcium channel activity"/>
    <property type="evidence" value="ECO:0007669"/>
    <property type="project" value="TreeGrafter"/>
</dbReference>
<keyword evidence="8 13" id="KW-1133">Transmembrane helix</keyword>
<feature type="transmembrane region" description="Helical" evidence="13">
    <location>
        <begin position="6"/>
        <end position="29"/>
    </location>
</feature>
<feature type="transmembrane region" description="Helical" evidence="13">
    <location>
        <begin position="98"/>
        <end position="121"/>
    </location>
</feature>
<evidence type="ECO:0000256" key="5">
    <source>
        <dbReference type="ARBA" id="ARBA00022692"/>
    </source>
</evidence>
<dbReference type="Pfam" id="PF00520">
    <property type="entry name" value="Ion_trans"/>
    <property type="match status" value="1"/>
</dbReference>
<evidence type="ECO:0000256" key="1">
    <source>
        <dbReference type="ARBA" id="ARBA00004141"/>
    </source>
</evidence>
<evidence type="ECO:0000256" key="4">
    <source>
        <dbReference type="ARBA" id="ARBA00022673"/>
    </source>
</evidence>
<reference evidence="16" key="1">
    <citation type="submission" date="2021-01" db="EMBL/GenBank/DDBJ databases">
        <title>Caligus Genome Assembly.</title>
        <authorList>
            <person name="Gallardo-Escarate C."/>
        </authorList>
    </citation>
    <scope>NUCLEOTIDE SEQUENCE [LARGE SCALE GENOMIC DNA]</scope>
</reference>
<evidence type="ECO:0000256" key="10">
    <source>
        <dbReference type="ARBA" id="ARBA00023136"/>
    </source>
</evidence>
<feature type="domain" description="Ion transport" evidence="14">
    <location>
        <begin position="2"/>
        <end position="131"/>
    </location>
</feature>
<keyword evidence="9" id="KW-0406">Ion transport</keyword>
<dbReference type="EMBL" id="CP045890">
    <property type="protein sequence ID" value="QQP56291.1"/>
    <property type="molecule type" value="Genomic_DNA"/>
</dbReference>
<dbReference type="SUPFAM" id="SSF81324">
    <property type="entry name" value="Voltage-gated potassium channels"/>
    <property type="match status" value="1"/>
</dbReference>
<sequence length="154" mass="17394">ALPYVMMLMVMLFFIYAIIGMQIFGNIGLDANTAIERHNNFRHIGQAFMMLFRCSTGEAWPDIMMACVAGRPCDPRALQVNKTTGEIVPKTCGSSMTYVYFISFIFLCSFIMLNIVVAVIMDSFDYLTRDSSILGSHHLGEFITVWCEYDPLGE</sequence>
<keyword evidence="10 13" id="KW-0472">Membrane</keyword>
<gene>
    <name evidence="15" type="ORF">FKW44_000905</name>
</gene>
<evidence type="ECO:0000313" key="15">
    <source>
        <dbReference type="EMBL" id="QQP56291.1"/>
    </source>
</evidence>
<keyword evidence="6" id="KW-0106">Calcium</keyword>
<keyword evidence="5 13" id="KW-0812">Transmembrane</keyword>
<evidence type="ECO:0000256" key="7">
    <source>
        <dbReference type="ARBA" id="ARBA00022882"/>
    </source>
</evidence>
<proteinExistence type="predicted"/>
<dbReference type="OrthoDB" id="431720at2759"/>
<evidence type="ECO:0000256" key="6">
    <source>
        <dbReference type="ARBA" id="ARBA00022837"/>
    </source>
</evidence>
<keyword evidence="2" id="KW-0813">Transport</keyword>
<evidence type="ECO:0000256" key="3">
    <source>
        <dbReference type="ARBA" id="ARBA00022568"/>
    </source>
</evidence>
<dbReference type="AlphaFoldDB" id="A0A7T8KI79"/>
<dbReference type="Gene3D" id="1.10.287.70">
    <property type="match status" value="1"/>
</dbReference>
<feature type="non-terminal residue" evidence="15">
    <location>
        <position position="1"/>
    </location>
</feature>
<evidence type="ECO:0000256" key="8">
    <source>
        <dbReference type="ARBA" id="ARBA00022989"/>
    </source>
</evidence>
<dbReference type="GO" id="GO:0098703">
    <property type="term" value="P:calcium ion import across plasma membrane"/>
    <property type="evidence" value="ECO:0007669"/>
    <property type="project" value="TreeGrafter"/>
</dbReference>